<feature type="domain" description="ABC transmembrane type-2" evidence="9">
    <location>
        <begin position="31"/>
        <end position="254"/>
    </location>
</feature>
<dbReference type="EMBL" id="QYZD01000005">
    <property type="protein sequence ID" value="RJG24778.1"/>
    <property type="molecule type" value="Genomic_DNA"/>
</dbReference>
<feature type="transmembrane region" description="Helical" evidence="8">
    <location>
        <begin position="112"/>
        <end position="138"/>
    </location>
</feature>
<comment type="caution">
    <text evidence="10">The sequence shown here is derived from an EMBL/GenBank/DDBJ whole genome shotgun (WGS) entry which is preliminary data.</text>
</comment>
<evidence type="ECO:0000256" key="5">
    <source>
        <dbReference type="ARBA" id="ARBA00022692"/>
    </source>
</evidence>
<dbReference type="InterPro" id="IPR013525">
    <property type="entry name" value="ABC2_TM"/>
</dbReference>
<dbReference type="AlphaFoldDB" id="A0A3A3GJ62"/>
<evidence type="ECO:0000313" key="11">
    <source>
        <dbReference type="Proteomes" id="UP000266177"/>
    </source>
</evidence>
<evidence type="ECO:0000256" key="3">
    <source>
        <dbReference type="ARBA" id="ARBA00022448"/>
    </source>
</evidence>
<evidence type="ECO:0000256" key="6">
    <source>
        <dbReference type="ARBA" id="ARBA00022989"/>
    </source>
</evidence>
<dbReference type="GO" id="GO:0140359">
    <property type="term" value="F:ABC-type transporter activity"/>
    <property type="evidence" value="ECO:0007669"/>
    <property type="project" value="InterPro"/>
</dbReference>
<comment type="subcellular location">
    <subcellularLocation>
        <location evidence="1 8">Cell membrane</location>
        <topology evidence="1 8">Multi-pass membrane protein</topology>
    </subcellularLocation>
</comment>
<keyword evidence="5 8" id="KW-0812">Transmembrane</keyword>
<name>A0A3A3GJ62_PANTH</name>
<keyword evidence="3 8" id="KW-0813">Transport</keyword>
<proteinExistence type="inferred from homology"/>
<dbReference type="Proteomes" id="UP000266177">
    <property type="component" value="Unassembled WGS sequence"/>
</dbReference>
<accession>A0A3A3GJ62</accession>
<comment type="similarity">
    <text evidence="2 8">Belongs to the ABC-2 integral membrane protein family.</text>
</comment>
<dbReference type="PROSITE" id="PS51012">
    <property type="entry name" value="ABC_TM2"/>
    <property type="match status" value="1"/>
</dbReference>
<dbReference type="GO" id="GO:0005886">
    <property type="term" value="C:plasma membrane"/>
    <property type="evidence" value="ECO:0007669"/>
    <property type="project" value="UniProtKB-SubCell"/>
</dbReference>
<dbReference type="InterPro" id="IPR047817">
    <property type="entry name" value="ABC2_TM_bact-type"/>
</dbReference>
<reference evidence="10 11" key="1">
    <citation type="submission" date="2018-09" db="EMBL/GenBank/DDBJ databases">
        <title>Paenibacillus SK2017-BO5.</title>
        <authorList>
            <person name="Piskunova J.V."/>
            <person name="Dubiley S.A."/>
            <person name="Severinov K.V."/>
        </authorList>
    </citation>
    <scope>NUCLEOTIDE SEQUENCE [LARGE SCALE GENOMIC DNA]</scope>
    <source>
        <strain evidence="10 11">BO5</strain>
    </source>
</reference>
<feature type="transmembrane region" description="Helical" evidence="8">
    <location>
        <begin position="175"/>
        <end position="193"/>
    </location>
</feature>
<evidence type="ECO:0000256" key="8">
    <source>
        <dbReference type="RuleBase" id="RU361157"/>
    </source>
</evidence>
<dbReference type="PANTHER" id="PTHR30413">
    <property type="entry name" value="INNER MEMBRANE TRANSPORT PERMEASE"/>
    <property type="match status" value="1"/>
</dbReference>
<evidence type="ECO:0000256" key="1">
    <source>
        <dbReference type="ARBA" id="ARBA00004651"/>
    </source>
</evidence>
<protein>
    <recommendedName>
        <fullName evidence="8">Transport permease protein</fullName>
    </recommendedName>
</protein>
<dbReference type="RefSeq" id="WP_119792473.1">
    <property type="nucleotide sequence ID" value="NZ_QYZD01000005.1"/>
</dbReference>
<evidence type="ECO:0000259" key="9">
    <source>
        <dbReference type="PROSITE" id="PS51012"/>
    </source>
</evidence>
<evidence type="ECO:0000256" key="7">
    <source>
        <dbReference type="ARBA" id="ARBA00023136"/>
    </source>
</evidence>
<organism evidence="10 11">
    <name type="scientific">Paenibacillus thiaminolyticus</name>
    <name type="common">Bacillus thiaminolyticus</name>
    <dbReference type="NCBI Taxonomy" id="49283"/>
    <lineage>
        <taxon>Bacteria</taxon>
        <taxon>Bacillati</taxon>
        <taxon>Bacillota</taxon>
        <taxon>Bacilli</taxon>
        <taxon>Bacillales</taxon>
        <taxon>Paenibacillaceae</taxon>
        <taxon>Paenibacillus</taxon>
    </lineage>
</organism>
<feature type="transmembrane region" description="Helical" evidence="8">
    <location>
        <begin position="234"/>
        <end position="251"/>
    </location>
</feature>
<dbReference type="Pfam" id="PF01061">
    <property type="entry name" value="ABC2_membrane"/>
    <property type="match status" value="1"/>
</dbReference>
<sequence>MNFIKEMFQYKSTIISLAKNDFKNRYAGSYLGALWAFIQPLITILIFWFVFEVGFRATPVENVPYLIWFICGIIPWFFLSDAVLGATMSIVDYNYLVKKVLFNINILPLVRLTVALFVHLFFVVLLFVVCFSISLPVSIYSLQILYYSFCIFVFSLGVSYLTSSLVPFSKDFGQIVAIVLQFGFWLTPVVWNYEILSPKLLTIFKLNPAFYIVQGYRDALVYKVWFWERPLSTLFFWITIGVVFYVGKVLFRRLKPHFADVL</sequence>
<gene>
    <name evidence="10" type="ORF">DQX05_07980</name>
</gene>
<dbReference type="OrthoDB" id="9794365at2"/>
<feature type="transmembrane region" description="Helical" evidence="8">
    <location>
        <begin position="63"/>
        <end position="91"/>
    </location>
</feature>
<evidence type="ECO:0000313" key="10">
    <source>
        <dbReference type="EMBL" id="RJG24778.1"/>
    </source>
</evidence>
<dbReference type="GO" id="GO:0015920">
    <property type="term" value="P:lipopolysaccharide transport"/>
    <property type="evidence" value="ECO:0007669"/>
    <property type="project" value="TreeGrafter"/>
</dbReference>
<feature type="transmembrane region" description="Helical" evidence="8">
    <location>
        <begin position="144"/>
        <end position="163"/>
    </location>
</feature>
<keyword evidence="4 8" id="KW-1003">Cell membrane</keyword>
<keyword evidence="7 8" id="KW-0472">Membrane</keyword>
<keyword evidence="6 8" id="KW-1133">Transmembrane helix</keyword>
<evidence type="ECO:0000256" key="4">
    <source>
        <dbReference type="ARBA" id="ARBA00022475"/>
    </source>
</evidence>
<dbReference type="PANTHER" id="PTHR30413:SF10">
    <property type="entry name" value="CAPSULE POLYSACCHARIDE EXPORT INNER-MEMBRANE PROTEIN CTRC"/>
    <property type="match status" value="1"/>
</dbReference>
<evidence type="ECO:0000256" key="2">
    <source>
        <dbReference type="ARBA" id="ARBA00007783"/>
    </source>
</evidence>
<feature type="transmembrane region" description="Helical" evidence="8">
    <location>
        <begin position="29"/>
        <end position="51"/>
    </location>
</feature>